<feature type="region of interest" description="Disordered" evidence="1">
    <location>
        <begin position="53"/>
        <end position="80"/>
    </location>
</feature>
<dbReference type="Proteomes" id="UP000014480">
    <property type="component" value="Unassembled WGS sequence"/>
</dbReference>
<reference evidence="3" key="1">
    <citation type="journal article" date="2013" name="New Phytol.">
        <title>Comparative genomic and transcriptomic analyses reveal the hemibiotrophic stage shift of Colletotrichum fungi.</title>
        <authorList>
            <person name="Gan P."/>
            <person name="Ikeda K."/>
            <person name="Irieda H."/>
            <person name="Narusaka M."/>
            <person name="O'Connell R.J."/>
            <person name="Narusaka Y."/>
            <person name="Takano Y."/>
            <person name="Kubo Y."/>
            <person name="Shirasu K."/>
        </authorList>
    </citation>
    <scope>NUCLEOTIDE SEQUENCE [LARGE SCALE GENOMIC DNA]</scope>
    <source>
        <strain evidence="3">104-T / ATCC 96160 / CBS 514.97 / LARS 414 / MAFF 240422</strain>
    </source>
</reference>
<keyword evidence="3" id="KW-1185">Reference proteome</keyword>
<reference evidence="3" key="2">
    <citation type="journal article" date="2019" name="Mol. Plant Microbe Interact.">
        <title>Genome sequence resources for four phytopathogenic fungi from the Colletotrichum orbiculare species complex.</title>
        <authorList>
            <person name="Gan P."/>
            <person name="Tsushima A."/>
            <person name="Narusaka M."/>
            <person name="Narusaka Y."/>
            <person name="Takano Y."/>
            <person name="Kubo Y."/>
            <person name="Shirasu K."/>
        </authorList>
    </citation>
    <scope>GENOME REANNOTATION</scope>
    <source>
        <strain evidence="3">104-T / ATCC 96160 / CBS 514.97 / LARS 414 / MAFF 240422</strain>
    </source>
</reference>
<dbReference type="EMBL" id="AMCV02000039">
    <property type="protein sequence ID" value="TDZ15724.1"/>
    <property type="molecule type" value="Genomic_DNA"/>
</dbReference>
<evidence type="ECO:0000313" key="3">
    <source>
        <dbReference type="Proteomes" id="UP000014480"/>
    </source>
</evidence>
<sequence>MPTYRPKRTEVRSRKSVWLDAAFRHPPLLSHLLSQPPILPLFHDIPSCRPIAPCHKPPPKPSSSHRRLQAIDDTITHSEP</sequence>
<accession>A0A484FCP4</accession>
<gene>
    <name evidence="2" type="ORF">Cob_v011426</name>
</gene>
<proteinExistence type="predicted"/>
<name>A0A484FCP4_COLOR</name>
<dbReference type="AlphaFoldDB" id="A0A484FCP4"/>
<evidence type="ECO:0000256" key="1">
    <source>
        <dbReference type="SAM" id="MobiDB-lite"/>
    </source>
</evidence>
<evidence type="ECO:0000313" key="2">
    <source>
        <dbReference type="EMBL" id="TDZ15724.1"/>
    </source>
</evidence>
<protein>
    <submittedName>
        <fullName evidence="2">Uncharacterized protein</fullName>
    </submittedName>
</protein>
<comment type="caution">
    <text evidence="2">The sequence shown here is derived from an EMBL/GenBank/DDBJ whole genome shotgun (WGS) entry which is preliminary data.</text>
</comment>
<organism evidence="2 3">
    <name type="scientific">Colletotrichum orbiculare (strain 104-T / ATCC 96160 / CBS 514.97 / LARS 414 / MAFF 240422)</name>
    <name type="common">Cucumber anthracnose fungus</name>
    <name type="synonym">Colletotrichum lagenarium</name>
    <dbReference type="NCBI Taxonomy" id="1213857"/>
    <lineage>
        <taxon>Eukaryota</taxon>
        <taxon>Fungi</taxon>
        <taxon>Dikarya</taxon>
        <taxon>Ascomycota</taxon>
        <taxon>Pezizomycotina</taxon>
        <taxon>Sordariomycetes</taxon>
        <taxon>Hypocreomycetidae</taxon>
        <taxon>Glomerellales</taxon>
        <taxon>Glomerellaceae</taxon>
        <taxon>Colletotrichum</taxon>
        <taxon>Colletotrichum orbiculare species complex</taxon>
    </lineage>
</organism>